<dbReference type="SUPFAM" id="SSF54534">
    <property type="entry name" value="FKBP-like"/>
    <property type="match status" value="1"/>
</dbReference>
<dbReference type="PANTHER" id="PTHR43811">
    <property type="entry name" value="FKBP-TYPE PEPTIDYL-PROLYL CIS-TRANS ISOMERASE FKPA"/>
    <property type="match status" value="1"/>
</dbReference>
<dbReference type="Gene3D" id="2.40.100.10">
    <property type="entry name" value="Cyclophilin-like"/>
    <property type="match status" value="1"/>
</dbReference>
<dbReference type="AlphaFoldDB" id="A0A5C1QSX9"/>
<dbReference type="InterPro" id="IPR001179">
    <property type="entry name" value="PPIase_FKBP_dom"/>
</dbReference>
<evidence type="ECO:0000256" key="5">
    <source>
        <dbReference type="ARBA" id="ARBA00023235"/>
    </source>
</evidence>
<protein>
    <recommendedName>
        <fullName evidence="3 6">peptidylprolyl isomerase</fullName>
        <ecNumber evidence="3 6">5.2.1.8</ecNumber>
    </recommendedName>
</protein>
<accession>A0A5C1QSX9</accession>
<reference evidence="9 10" key="1">
    <citation type="submission" date="2019-02" db="EMBL/GenBank/DDBJ databases">
        <title>Complete Genome Sequence and Methylome Analysis of free living Spirochaetas.</title>
        <authorList>
            <person name="Fomenkov A."/>
            <person name="Dubinina G."/>
            <person name="Leshcheva N."/>
            <person name="Mikheeva N."/>
            <person name="Grabovich M."/>
            <person name="Vincze T."/>
            <person name="Roberts R.J."/>
        </authorList>
    </citation>
    <scope>NUCLEOTIDE SEQUENCE [LARGE SCALE GENOMIC DNA]</scope>
    <source>
        <strain evidence="9 10">K2</strain>
    </source>
</reference>
<dbReference type="InterPro" id="IPR046357">
    <property type="entry name" value="PPIase_dom_sf"/>
</dbReference>
<dbReference type="Pfam" id="PF00254">
    <property type="entry name" value="FKBP_C"/>
    <property type="match status" value="1"/>
</dbReference>
<keyword evidence="5 6" id="KW-0413">Isomerase</keyword>
<dbReference type="OrthoDB" id="9812109at2"/>
<evidence type="ECO:0000256" key="6">
    <source>
        <dbReference type="PROSITE-ProRule" id="PRU00277"/>
    </source>
</evidence>
<feature type="domain" description="PPIase cyclophilin-type" evidence="8">
    <location>
        <begin position="48"/>
        <end position="177"/>
    </location>
</feature>
<organism evidence="9 10">
    <name type="scientific">Oceanispirochaeta crateris</name>
    <dbReference type="NCBI Taxonomy" id="2518645"/>
    <lineage>
        <taxon>Bacteria</taxon>
        <taxon>Pseudomonadati</taxon>
        <taxon>Spirochaetota</taxon>
        <taxon>Spirochaetia</taxon>
        <taxon>Spirochaetales</taxon>
        <taxon>Spirochaetaceae</taxon>
        <taxon>Oceanispirochaeta</taxon>
    </lineage>
</organism>
<evidence type="ECO:0000256" key="1">
    <source>
        <dbReference type="ARBA" id="ARBA00000971"/>
    </source>
</evidence>
<dbReference type="PROSITE" id="PS50059">
    <property type="entry name" value="FKBP_PPIASE"/>
    <property type="match status" value="1"/>
</dbReference>
<evidence type="ECO:0000256" key="4">
    <source>
        <dbReference type="ARBA" id="ARBA00023110"/>
    </source>
</evidence>
<evidence type="ECO:0000256" key="3">
    <source>
        <dbReference type="ARBA" id="ARBA00013194"/>
    </source>
</evidence>
<comment type="similarity">
    <text evidence="2">Belongs to the FKBP-type PPIase family.</text>
</comment>
<evidence type="ECO:0000256" key="2">
    <source>
        <dbReference type="ARBA" id="ARBA00006577"/>
    </source>
</evidence>
<evidence type="ECO:0000259" key="8">
    <source>
        <dbReference type="PROSITE" id="PS50072"/>
    </source>
</evidence>
<proteinExistence type="inferred from homology"/>
<dbReference type="SUPFAM" id="SSF50891">
    <property type="entry name" value="Cyclophilin-like"/>
    <property type="match status" value="1"/>
</dbReference>
<sequence>MTKDLETRMKNKNLYCLVLLLMLSPLMLSAQDEVLPPGLFARFSTIKGDILFQLDYEQLPRTVSNFVALAEGKMELEDASGPYYSNQNIYREVRGYALFLGDPTGTGEGGVGYTIPREEGSSYTSESPGSLMMVSRQNEDHGSQIMILIEGDSFLDQKYTTFGKLIAGDKTLSKLKRGDLVDSVKIIRIGSEAESFLPDNESVRQMIQSAYDESREVFAEEYPRVASILNQLGDNVQKSETGIYYKTVQQGNGGKPRPGNTVRMHYSGRLITGEEFDNSYSRGEPFQFVIGRDGVIPGWIETALSMQAGEKRVIILPPELAYGENGYGPIPPNSWLIFEIELIDFQ</sequence>
<dbReference type="KEGG" id="ock:EXM22_14455"/>
<dbReference type="Proteomes" id="UP000324209">
    <property type="component" value="Chromosome"/>
</dbReference>
<dbReference type="Gene3D" id="3.10.50.40">
    <property type="match status" value="1"/>
</dbReference>
<keyword evidence="4 6" id="KW-0697">Rotamase</keyword>
<dbReference type="FunFam" id="3.10.50.40:FF:000006">
    <property type="entry name" value="Peptidyl-prolyl cis-trans isomerase"/>
    <property type="match status" value="1"/>
</dbReference>
<dbReference type="InterPro" id="IPR029000">
    <property type="entry name" value="Cyclophilin-like_dom_sf"/>
</dbReference>
<gene>
    <name evidence="9" type="ORF">EXM22_14455</name>
</gene>
<name>A0A5C1QSX9_9SPIO</name>
<dbReference type="PROSITE" id="PS50072">
    <property type="entry name" value="CSA_PPIASE_2"/>
    <property type="match status" value="1"/>
</dbReference>
<evidence type="ECO:0000259" key="7">
    <source>
        <dbReference type="PROSITE" id="PS50059"/>
    </source>
</evidence>
<dbReference type="InterPro" id="IPR002130">
    <property type="entry name" value="Cyclophilin-type_PPIase_dom"/>
</dbReference>
<evidence type="ECO:0000313" key="10">
    <source>
        <dbReference type="Proteomes" id="UP000324209"/>
    </source>
</evidence>
<keyword evidence="10" id="KW-1185">Reference proteome</keyword>
<comment type="catalytic activity">
    <reaction evidence="1 6">
        <text>[protein]-peptidylproline (omega=180) = [protein]-peptidylproline (omega=0)</text>
        <dbReference type="Rhea" id="RHEA:16237"/>
        <dbReference type="Rhea" id="RHEA-COMP:10747"/>
        <dbReference type="Rhea" id="RHEA-COMP:10748"/>
        <dbReference type="ChEBI" id="CHEBI:83833"/>
        <dbReference type="ChEBI" id="CHEBI:83834"/>
        <dbReference type="EC" id="5.2.1.8"/>
    </reaction>
</comment>
<dbReference type="PANTHER" id="PTHR43811:SF19">
    <property type="entry name" value="39 KDA FK506-BINDING NUCLEAR PROTEIN"/>
    <property type="match status" value="1"/>
</dbReference>
<dbReference type="EMBL" id="CP036150">
    <property type="protein sequence ID" value="QEN09122.1"/>
    <property type="molecule type" value="Genomic_DNA"/>
</dbReference>
<dbReference type="EC" id="5.2.1.8" evidence="3 6"/>
<dbReference type="GO" id="GO:0003755">
    <property type="term" value="F:peptidyl-prolyl cis-trans isomerase activity"/>
    <property type="evidence" value="ECO:0007669"/>
    <property type="project" value="UniProtKB-KW"/>
</dbReference>
<dbReference type="Pfam" id="PF00160">
    <property type="entry name" value="Pro_isomerase"/>
    <property type="match status" value="1"/>
</dbReference>
<feature type="domain" description="PPIase FKBP-type" evidence="7">
    <location>
        <begin position="259"/>
        <end position="346"/>
    </location>
</feature>
<evidence type="ECO:0000313" key="9">
    <source>
        <dbReference type="EMBL" id="QEN09122.1"/>
    </source>
</evidence>